<sequence length="547" mass="62450">MSRDLTSAVVVAENIRSFCRSWPESAFYFQQLLNYINTNSNLRPGAAIPGIRAFQIYESSEEITITTTGTRLKQVEFPPSASNPSIWNPSFVIVQGHLCPEAVVELSFRCDLRPEFFLGFLELERVRLKFRNSYELPALPSRRGNIVNIRMVSLWRFNSFRSQDHLPVNVEPMERNETDRACQKYEKDLFENHKAGATRFRKVHLHDSKHFTVEQLVALCVVPSGTDGNRWRTIFLLDGGNDLPGSFDYPWNSALRPPGLAPSLLSAVRYNERISPFSINRGDHKTIFDPPAPARENEFCMRPYDPLRIYAGMNGPELLSRPFFGLASVLSSAALSWNQVLNFIEEDIAKYQDVPAEETSSALVQVRFNAGVIQRFQGFIQLDLETVRDDSWNAISMLHSREARGNGENRDEVERSLDREQEISHAELVRDYESLLARCKLLSSRCESASSLLQSAVGLLESQESIRQNRELNKLTKLAFVFVPVSLVSSIFGMNVVEINPGSIPSVWHFFLTAVLLLILCLFLSLKNKWPTQKKFTLPRWVRRWVI</sequence>
<proteinExistence type="predicted"/>
<reference evidence="1 2" key="1">
    <citation type="journal article" date="2022" name="New Phytol.">
        <title>Ecological generalism drives hyperdiversity of secondary metabolite gene clusters in xylarialean endophytes.</title>
        <authorList>
            <person name="Franco M.E.E."/>
            <person name="Wisecaver J.H."/>
            <person name="Arnold A.E."/>
            <person name="Ju Y.M."/>
            <person name="Slot J.C."/>
            <person name="Ahrendt S."/>
            <person name="Moore L.P."/>
            <person name="Eastman K.E."/>
            <person name="Scott K."/>
            <person name="Konkel Z."/>
            <person name="Mondo S.J."/>
            <person name="Kuo A."/>
            <person name="Hayes R.D."/>
            <person name="Haridas S."/>
            <person name="Andreopoulos B."/>
            <person name="Riley R."/>
            <person name="LaButti K."/>
            <person name="Pangilinan J."/>
            <person name="Lipzen A."/>
            <person name="Amirebrahimi M."/>
            <person name="Yan J."/>
            <person name="Adam C."/>
            <person name="Keymanesh K."/>
            <person name="Ng V."/>
            <person name="Louie K."/>
            <person name="Northen T."/>
            <person name="Drula E."/>
            <person name="Henrissat B."/>
            <person name="Hsieh H.M."/>
            <person name="Youens-Clark K."/>
            <person name="Lutzoni F."/>
            <person name="Miadlikowska J."/>
            <person name="Eastwood D.C."/>
            <person name="Hamelin R.C."/>
            <person name="Grigoriev I.V."/>
            <person name="U'Ren J.M."/>
        </authorList>
    </citation>
    <scope>NUCLEOTIDE SEQUENCE [LARGE SCALE GENOMIC DNA]</scope>
    <source>
        <strain evidence="1 2">ER1909</strain>
    </source>
</reference>
<organism evidence="1 2">
    <name type="scientific">Hypoxylon rubiginosum</name>
    <dbReference type="NCBI Taxonomy" id="110542"/>
    <lineage>
        <taxon>Eukaryota</taxon>
        <taxon>Fungi</taxon>
        <taxon>Dikarya</taxon>
        <taxon>Ascomycota</taxon>
        <taxon>Pezizomycotina</taxon>
        <taxon>Sordariomycetes</taxon>
        <taxon>Xylariomycetidae</taxon>
        <taxon>Xylariales</taxon>
        <taxon>Hypoxylaceae</taxon>
        <taxon>Hypoxylon</taxon>
    </lineage>
</organism>
<dbReference type="EMBL" id="MU394314">
    <property type="protein sequence ID" value="KAI6086532.1"/>
    <property type="molecule type" value="Genomic_DNA"/>
</dbReference>
<keyword evidence="2" id="KW-1185">Reference proteome</keyword>
<protein>
    <submittedName>
        <fullName evidence="1">Uncharacterized protein</fullName>
    </submittedName>
</protein>
<gene>
    <name evidence="1" type="ORF">F4821DRAFT_237913</name>
</gene>
<comment type="caution">
    <text evidence="1">The sequence shown here is derived from an EMBL/GenBank/DDBJ whole genome shotgun (WGS) entry which is preliminary data.</text>
</comment>
<dbReference type="Proteomes" id="UP001497680">
    <property type="component" value="Unassembled WGS sequence"/>
</dbReference>
<accession>A0ACC0D1V9</accession>
<name>A0ACC0D1V9_9PEZI</name>
<evidence type="ECO:0000313" key="1">
    <source>
        <dbReference type="EMBL" id="KAI6086532.1"/>
    </source>
</evidence>
<evidence type="ECO:0000313" key="2">
    <source>
        <dbReference type="Proteomes" id="UP001497680"/>
    </source>
</evidence>